<keyword evidence="7 8" id="KW-0472">Membrane</keyword>
<name>A0A291LW89_9RHOB</name>
<dbReference type="PANTHER" id="PTHR32309">
    <property type="entry name" value="TYROSINE-PROTEIN KINASE"/>
    <property type="match status" value="1"/>
</dbReference>
<dbReference type="InterPro" id="IPR027417">
    <property type="entry name" value="P-loop_NTPase"/>
</dbReference>
<evidence type="ECO:0000259" key="10">
    <source>
        <dbReference type="Pfam" id="PF02706"/>
    </source>
</evidence>
<dbReference type="EMBL" id="CP021404">
    <property type="protein sequence ID" value="ATI40907.1"/>
    <property type="molecule type" value="Genomic_DNA"/>
</dbReference>
<keyword evidence="4" id="KW-0547">Nucleotide-binding</keyword>
<protein>
    <recommendedName>
        <fullName evidence="14">Capsular exopolysaccharide synthesis family protein</fullName>
    </recommendedName>
</protein>
<sequence length="723" mass="77667">MTPTAPYDLRETLALLRREMRLILGCVVAALAVALMAVLLVAPRYSAAVLLLADPSPADVLGAGERDAIPTASESARIESEVEILRSDRVALAVIDAAQLGTDPVFAPKLSWRTRFGAWIGRPAPPPLEGDALRLATLERLKPALAVRRRGLTHVITLSVRSTDQVQAARLANLFAATHIALQVDAKIAASAAARDLIAGQITQARQALARSEAAFDTYLADNLDRLAQEGGNGAVAVLRARMQEIGTASTEAELIATRAEAARARGAWHDMAQLLEEPPLIRLAAQREQLAQRPTAQSGTTEIARIDAALARRGATALDGLRAEIEALHGRAAEYRTELRRELLAGDLAPSSVAEIYELQQETEIARRQYLTLLNRMRDLATRAAVQIADTRIVSEALPPPFASWPNRRMVLFLAFLGGMAFGVGWAFVREYHMGGVTSLRQLGNVLPARVGAALPRLPGVELRGSAADAVIDTPLSSYAESIRRVRAVLDQALDRRGADASVSSDPAEGPETALSDQFTGAGRGRVVMVTSAIPGEGKTALALALARTYAQAGCRVLLIDADLRKPDLHHVLGFAPSEGFLDYLREPDATREEDGFYADDPRSAAGVIVGRGRSDLPTDQILQSATFDALLRRARTQMDITILDTSPLLSVVDARYVAQRVDAALFCVRFASTGQADLRQGFGQLSDSLPTGAPVISVLNRDETRGAAYRQRGYIDDPITA</sequence>
<dbReference type="GO" id="GO:0005886">
    <property type="term" value="C:plasma membrane"/>
    <property type="evidence" value="ECO:0007669"/>
    <property type="project" value="UniProtKB-SubCell"/>
</dbReference>
<gene>
    <name evidence="12" type="ORF">CBW24_02090</name>
</gene>
<dbReference type="RefSeq" id="WP_097372520.1">
    <property type="nucleotide sequence ID" value="NZ_CP021404.1"/>
</dbReference>
<evidence type="ECO:0008006" key="14">
    <source>
        <dbReference type="Google" id="ProtNLM"/>
    </source>
</evidence>
<dbReference type="InterPro" id="IPR050445">
    <property type="entry name" value="Bact_polysacc_biosynth/exp"/>
</dbReference>
<keyword evidence="3 8" id="KW-0812">Transmembrane</keyword>
<dbReference type="InterPro" id="IPR005702">
    <property type="entry name" value="Wzc-like_C"/>
</dbReference>
<dbReference type="PANTHER" id="PTHR32309:SF13">
    <property type="entry name" value="FERRIC ENTEROBACTIN TRANSPORT PROTEIN FEPE"/>
    <property type="match status" value="1"/>
</dbReference>
<feature type="domain" description="CobQ/CobB/MinD/ParA nucleotide binding" evidence="9">
    <location>
        <begin position="530"/>
        <end position="622"/>
    </location>
</feature>
<evidence type="ECO:0000256" key="8">
    <source>
        <dbReference type="SAM" id="Phobius"/>
    </source>
</evidence>
<feature type="transmembrane region" description="Helical" evidence="8">
    <location>
        <begin position="411"/>
        <end position="430"/>
    </location>
</feature>
<dbReference type="OrthoDB" id="230260at2"/>
<evidence type="ECO:0000256" key="5">
    <source>
        <dbReference type="ARBA" id="ARBA00022840"/>
    </source>
</evidence>
<dbReference type="InterPro" id="IPR003856">
    <property type="entry name" value="LPS_length_determ_N"/>
</dbReference>
<organism evidence="12 13">
    <name type="scientific">Pacificitalea manganoxidans</name>
    <dbReference type="NCBI Taxonomy" id="1411902"/>
    <lineage>
        <taxon>Bacteria</taxon>
        <taxon>Pseudomonadati</taxon>
        <taxon>Pseudomonadota</taxon>
        <taxon>Alphaproteobacteria</taxon>
        <taxon>Rhodobacterales</taxon>
        <taxon>Paracoccaceae</taxon>
        <taxon>Pacificitalea</taxon>
    </lineage>
</organism>
<dbReference type="KEGG" id="cmag:CBW24_02090"/>
<feature type="domain" description="Tyrosine-protein kinase G-rich" evidence="11">
    <location>
        <begin position="357"/>
        <end position="432"/>
    </location>
</feature>
<evidence type="ECO:0000256" key="4">
    <source>
        <dbReference type="ARBA" id="ARBA00022741"/>
    </source>
</evidence>
<dbReference type="Pfam" id="PF13807">
    <property type="entry name" value="GNVR"/>
    <property type="match status" value="1"/>
</dbReference>
<keyword evidence="6 8" id="KW-1133">Transmembrane helix</keyword>
<evidence type="ECO:0000256" key="3">
    <source>
        <dbReference type="ARBA" id="ARBA00022692"/>
    </source>
</evidence>
<dbReference type="SUPFAM" id="SSF52540">
    <property type="entry name" value="P-loop containing nucleoside triphosphate hydrolases"/>
    <property type="match status" value="1"/>
</dbReference>
<evidence type="ECO:0000256" key="2">
    <source>
        <dbReference type="ARBA" id="ARBA00022475"/>
    </source>
</evidence>
<evidence type="ECO:0000256" key="1">
    <source>
        <dbReference type="ARBA" id="ARBA00004651"/>
    </source>
</evidence>
<dbReference type="AlphaFoldDB" id="A0A291LW89"/>
<dbReference type="GO" id="GO:0004713">
    <property type="term" value="F:protein tyrosine kinase activity"/>
    <property type="evidence" value="ECO:0007669"/>
    <property type="project" value="TreeGrafter"/>
</dbReference>
<evidence type="ECO:0000256" key="6">
    <source>
        <dbReference type="ARBA" id="ARBA00022989"/>
    </source>
</evidence>
<accession>A0A291LW89</accession>
<keyword evidence="5" id="KW-0067">ATP-binding</keyword>
<proteinExistence type="predicted"/>
<comment type="subcellular location">
    <subcellularLocation>
        <location evidence="1">Cell membrane</location>
        <topology evidence="1">Multi-pass membrane protein</topology>
    </subcellularLocation>
</comment>
<evidence type="ECO:0000256" key="7">
    <source>
        <dbReference type="ARBA" id="ARBA00023136"/>
    </source>
</evidence>
<feature type="transmembrane region" description="Helical" evidence="8">
    <location>
        <begin position="20"/>
        <end position="42"/>
    </location>
</feature>
<feature type="domain" description="Polysaccharide chain length determinant N-terminal" evidence="10">
    <location>
        <begin position="8"/>
        <end position="96"/>
    </location>
</feature>
<dbReference type="Pfam" id="PF02706">
    <property type="entry name" value="Wzz"/>
    <property type="match status" value="1"/>
</dbReference>
<reference evidence="12 13" key="1">
    <citation type="submission" date="2017-05" db="EMBL/GenBank/DDBJ databases">
        <title>Comparative genomic and metabolic analysis of manganese-oxidizing mechanisms in Celeribater manganoxidans DY25T: its adaption to the environment of polymetallic nodule.</title>
        <authorList>
            <person name="Wang X."/>
        </authorList>
    </citation>
    <scope>NUCLEOTIDE SEQUENCE [LARGE SCALE GENOMIC DNA]</scope>
    <source>
        <strain evidence="12 13">DY25</strain>
    </source>
</reference>
<dbReference type="CDD" id="cd05387">
    <property type="entry name" value="BY-kinase"/>
    <property type="match status" value="1"/>
</dbReference>
<evidence type="ECO:0000259" key="9">
    <source>
        <dbReference type="Pfam" id="PF01656"/>
    </source>
</evidence>
<dbReference type="InterPro" id="IPR032807">
    <property type="entry name" value="GNVR"/>
</dbReference>
<dbReference type="InterPro" id="IPR002586">
    <property type="entry name" value="CobQ/CobB/MinD/ParA_Nub-bd_dom"/>
</dbReference>
<dbReference type="Pfam" id="PF01656">
    <property type="entry name" value="CbiA"/>
    <property type="match status" value="1"/>
</dbReference>
<dbReference type="Proteomes" id="UP000219050">
    <property type="component" value="Chromosome"/>
</dbReference>
<evidence type="ECO:0000313" key="12">
    <source>
        <dbReference type="EMBL" id="ATI40907.1"/>
    </source>
</evidence>
<keyword evidence="13" id="KW-1185">Reference proteome</keyword>
<keyword evidence="2" id="KW-1003">Cell membrane</keyword>
<evidence type="ECO:0000313" key="13">
    <source>
        <dbReference type="Proteomes" id="UP000219050"/>
    </source>
</evidence>
<dbReference type="Gene3D" id="3.40.50.300">
    <property type="entry name" value="P-loop containing nucleotide triphosphate hydrolases"/>
    <property type="match status" value="1"/>
</dbReference>
<evidence type="ECO:0000259" key="11">
    <source>
        <dbReference type="Pfam" id="PF13807"/>
    </source>
</evidence>